<evidence type="ECO:0000256" key="1">
    <source>
        <dbReference type="ARBA" id="ARBA00004162"/>
    </source>
</evidence>
<evidence type="ECO:0000256" key="4">
    <source>
        <dbReference type="ARBA" id="ARBA00022692"/>
    </source>
</evidence>
<keyword evidence="10" id="KW-1185">Reference proteome</keyword>
<dbReference type="GO" id="GO:0005886">
    <property type="term" value="C:plasma membrane"/>
    <property type="evidence" value="ECO:0007669"/>
    <property type="project" value="UniProtKB-SubCell"/>
</dbReference>
<evidence type="ECO:0000256" key="6">
    <source>
        <dbReference type="ARBA" id="ARBA00023136"/>
    </source>
</evidence>
<organism evidence="9 10">
    <name type="scientific">Paralysiella testudinis</name>
    <dbReference type="NCBI Taxonomy" id="2809020"/>
    <lineage>
        <taxon>Bacteria</taxon>
        <taxon>Pseudomonadati</taxon>
        <taxon>Pseudomonadota</taxon>
        <taxon>Betaproteobacteria</taxon>
        <taxon>Neisseriales</taxon>
        <taxon>Neisseriaceae</taxon>
        <taxon>Paralysiella</taxon>
    </lineage>
</organism>
<keyword evidence="6 8" id="KW-0472">Membrane</keyword>
<evidence type="ECO:0000256" key="3">
    <source>
        <dbReference type="ARBA" id="ARBA00022475"/>
    </source>
</evidence>
<gene>
    <name evidence="9" type="primary">virB10</name>
    <name evidence="9" type="ORF">JQU52_05495</name>
</gene>
<comment type="similarity">
    <text evidence="2">Belongs to the TrbI/VirB10 family.</text>
</comment>
<evidence type="ECO:0000256" key="7">
    <source>
        <dbReference type="SAM" id="MobiDB-lite"/>
    </source>
</evidence>
<comment type="subcellular location">
    <subcellularLocation>
        <location evidence="1">Cell membrane</location>
        <topology evidence="1">Single-pass membrane protein</topology>
    </subcellularLocation>
</comment>
<proteinExistence type="inferred from homology"/>
<dbReference type="Gene3D" id="2.40.128.260">
    <property type="entry name" value="Type IV secretion system, VirB10/TraB/TrbI"/>
    <property type="match status" value="2"/>
</dbReference>
<evidence type="ECO:0000256" key="5">
    <source>
        <dbReference type="ARBA" id="ARBA00022989"/>
    </source>
</evidence>
<evidence type="ECO:0000313" key="10">
    <source>
        <dbReference type="Proteomes" id="UP000653156"/>
    </source>
</evidence>
<dbReference type="NCBIfam" id="NF038091">
    <property type="entry name" value="T4SS_VirB10"/>
    <property type="match status" value="1"/>
</dbReference>
<feature type="region of interest" description="Disordered" evidence="7">
    <location>
        <begin position="148"/>
        <end position="182"/>
    </location>
</feature>
<evidence type="ECO:0000313" key="9">
    <source>
        <dbReference type="EMBL" id="QRQ83279.1"/>
    </source>
</evidence>
<name>A0A892ZR92_9NEIS</name>
<feature type="transmembrane region" description="Helical" evidence="8">
    <location>
        <begin position="29"/>
        <end position="49"/>
    </location>
</feature>
<dbReference type="Proteomes" id="UP000653156">
    <property type="component" value="Chromosome"/>
</dbReference>
<feature type="compositionally biased region" description="Low complexity" evidence="7">
    <location>
        <begin position="154"/>
        <end position="166"/>
    </location>
</feature>
<dbReference type="AlphaFoldDB" id="A0A892ZR92"/>
<keyword evidence="4 8" id="KW-0812">Transmembrane</keyword>
<evidence type="ECO:0000256" key="2">
    <source>
        <dbReference type="ARBA" id="ARBA00010265"/>
    </source>
</evidence>
<dbReference type="KEGG" id="ptes:JQU52_05495"/>
<dbReference type="InterPro" id="IPR005498">
    <property type="entry name" value="T4SS_VirB10/TraB/TrbI"/>
</dbReference>
<keyword evidence="3" id="KW-1003">Cell membrane</keyword>
<dbReference type="CDD" id="cd16429">
    <property type="entry name" value="VirB10"/>
    <property type="match status" value="1"/>
</dbReference>
<dbReference type="InterPro" id="IPR042217">
    <property type="entry name" value="T4SS_VirB10/TrbI"/>
</dbReference>
<reference evidence="9" key="1">
    <citation type="submission" date="2021-02" db="EMBL/GenBank/DDBJ databases">
        <title>Neisseriaceae sp. 26B isolated from the cloaca of a Common Toad-headed Turtle (Mesoclemmys nasuta).</title>
        <authorList>
            <person name="Spergser J."/>
            <person name="Busse H.-J."/>
        </authorList>
    </citation>
    <scope>NUCLEOTIDE SEQUENCE</scope>
    <source>
        <strain evidence="9">26B</strain>
    </source>
</reference>
<dbReference type="Pfam" id="PF03743">
    <property type="entry name" value="TrbI"/>
    <property type="match status" value="1"/>
</dbReference>
<keyword evidence="5 8" id="KW-1133">Transmembrane helix</keyword>
<dbReference type="InterPro" id="IPR047695">
    <property type="entry name" value="T4SS_VirB10/PtlG"/>
</dbReference>
<evidence type="ECO:0000256" key="8">
    <source>
        <dbReference type="SAM" id="Phobius"/>
    </source>
</evidence>
<protein>
    <submittedName>
        <fullName evidence="9">Type IV secretion system protein VirB10</fullName>
    </submittedName>
</protein>
<accession>A0A892ZR92</accession>
<dbReference type="EMBL" id="CP069798">
    <property type="protein sequence ID" value="QRQ83279.1"/>
    <property type="molecule type" value="Genomic_DNA"/>
</dbReference>
<sequence length="393" mass="41014">MADIVQDDDVEAGLPLNEVSGKKDNVGKVALLGVALVAIGLIVVGLIYWTSGDDNAAAAPNPELDLGVKNNQPMNFDADKEKLALVAETEAEPASDVASSDENVLPAVDTAAAPAAASAANNPADDIRNRRLGGDVLVSLDQNRLGGGSAGGNETVTVSGTETSTGLFGGGNRSEGTSFGSRLQPTVTAGVAAERRGDTTFLLAKGTNIQCALETRIITTQPGFTRCQTVQDIYSADGKVLLLERGSKIIGEQTAALVQGQARVFALWNEVETPVGVKVSLASPGSGALGEGGHAAKVNYHFWQRFGGAIMISLISDLSDNLSNRQKSTNGNNNTITYENSSEAAQQMATEALRNSINIPPTGTVNQGSLINIMVARDVDFRSVYEVVRVPLY</sequence>